<evidence type="ECO:0008006" key="3">
    <source>
        <dbReference type="Google" id="ProtNLM"/>
    </source>
</evidence>
<dbReference type="AlphaFoldDB" id="A0A1H0N550"/>
<reference evidence="2" key="1">
    <citation type="submission" date="2016-10" db="EMBL/GenBank/DDBJ databases">
        <authorList>
            <person name="Varghese N."/>
            <person name="Submissions S."/>
        </authorList>
    </citation>
    <scope>NUCLEOTIDE SEQUENCE [LARGE SCALE GENOMIC DNA]</scope>
    <source>
        <strain evidence="2">IBRC-M 10655</strain>
    </source>
</reference>
<dbReference type="Proteomes" id="UP000199651">
    <property type="component" value="Unassembled WGS sequence"/>
</dbReference>
<name>A0A1H0N550_9PSEU</name>
<evidence type="ECO:0000313" key="1">
    <source>
        <dbReference type="EMBL" id="SDO87773.1"/>
    </source>
</evidence>
<gene>
    <name evidence="1" type="ORF">SAMN05192558_105201</name>
</gene>
<dbReference type="STRING" id="504798.SAMN05421871_102251"/>
<sequence length="100" mass="11500">MGAMKSKPKPSRKVYTTKPVVEGERVVWVCHDEDGDWQFFGETYVCEDDGRIIHLGHLLDQDESLRQVLHMPIGFAATRNDETSGWDIAPYEEDDDDEED</sequence>
<proteinExistence type="predicted"/>
<protein>
    <recommendedName>
        <fullName evidence="3">DUF2185 domain-containing protein</fullName>
    </recommendedName>
</protein>
<organism evidence="1 2">
    <name type="scientific">Actinokineospora alba</name>
    <dbReference type="NCBI Taxonomy" id="504798"/>
    <lineage>
        <taxon>Bacteria</taxon>
        <taxon>Bacillati</taxon>
        <taxon>Actinomycetota</taxon>
        <taxon>Actinomycetes</taxon>
        <taxon>Pseudonocardiales</taxon>
        <taxon>Pseudonocardiaceae</taxon>
        <taxon>Actinokineospora</taxon>
    </lineage>
</organism>
<dbReference type="EMBL" id="FNJB01000005">
    <property type="protein sequence ID" value="SDO87773.1"/>
    <property type="molecule type" value="Genomic_DNA"/>
</dbReference>
<keyword evidence="2" id="KW-1185">Reference proteome</keyword>
<evidence type="ECO:0000313" key="2">
    <source>
        <dbReference type="Proteomes" id="UP000199651"/>
    </source>
</evidence>
<accession>A0A1H0N550</accession>